<dbReference type="Gene3D" id="3.90.180.10">
    <property type="entry name" value="Medium-chain alcohol dehydrogenases, catalytic domain"/>
    <property type="match status" value="1"/>
</dbReference>
<dbReference type="Pfam" id="PF00107">
    <property type="entry name" value="ADH_zinc_N"/>
    <property type="match status" value="1"/>
</dbReference>
<dbReference type="PANTHER" id="PTHR43401:SF3">
    <property type="entry name" value="L-GALACTONATE-5-DEHYDROGENASE"/>
    <property type="match status" value="1"/>
</dbReference>
<dbReference type="SUPFAM" id="SSF50129">
    <property type="entry name" value="GroES-like"/>
    <property type="match status" value="1"/>
</dbReference>
<dbReference type="InterPro" id="IPR013149">
    <property type="entry name" value="ADH-like_C"/>
</dbReference>
<keyword evidence="1" id="KW-0560">Oxidoreductase</keyword>
<gene>
    <name evidence="4" type="ORF">HAV22_04615</name>
</gene>
<name>A0ABX0P7L5_9BURK</name>
<dbReference type="CDD" id="cd08261">
    <property type="entry name" value="Zn_ADH7"/>
    <property type="match status" value="1"/>
</dbReference>
<evidence type="ECO:0000313" key="4">
    <source>
        <dbReference type="EMBL" id="NIA52935.1"/>
    </source>
</evidence>
<evidence type="ECO:0000313" key="5">
    <source>
        <dbReference type="Proteomes" id="UP000716322"/>
    </source>
</evidence>
<evidence type="ECO:0000256" key="1">
    <source>
        <dbReference type="ARBA" id="ARBA00023002"/>
    </source>
</evidence>
<dbReference type="InterPro" id="IPR050129">
    <property type="entry name" value="Zn_alcohol_dh"/>
</dbReference>
<dbReference type="RefSeq" id="WP_166856963.1">
    <property type="nucleotide sequence ID" value="NZ_JAAQOM010000002.1"/>
</dbReference>
<dbReference type="Pfam" id="PF08240">
    <property type="entry name" value="ADH_N"/>
    <property type="match status" value="1"/>
</dbReference>
<keyword evidence="5" id="KW-1185">Reference proteome</keyword>
<organism evidence="4 5">
    <name type="scientific">Telluria antibiotica</name>
    <dbReference type="NCBI Taxonomy" id="2717319"/>
    <lineage>
        <taxon>Bacteria</taxon>
        <taxon>Pseudomonadati</taxon>
        <taxon>Pseudomonadota</taxon>
        <taxon>Betaproteobacteria</taxon>
        <taxon>Burkholderiales</taxon>
        <taxon>Oxalobacteraceae</taxon>
        <taxon>Telluria group</taxon>
        <taxon>Telluria</taxon>
    </lineage>
</organism>
<evidence type="ECO:0000259" key="3">
    <source>
        <dbReference type="Pfam" id="PF08240"/>
    </source>
</evidence>
<sequence length="336" mass="35718">MKSVVCAAPGELRLGQVPIPTAGEGDVLLRVRRIGVCGTDMHIFRGTQPFLQYPRVMGHELSGEIVTAPGGSGLAAGDQVFVMPYLSCGECVACRKGKTNCCTRIQVLGVHRDGGMAEYLAIPAQFVLKTEGISLDDAAMLEFLAIGMHAVRRAAVAAGQRVLVVGAGPIGVAVALFAKLRGAEVTVLDARADRLGFCKDALGVAHVVTVGDSDREVLQGVTDGEFFDAVFDATGNIKAMERGLDFVAHGGTYVLVSIVPERISFSDPEFHKRETTLLGSRNATVEDFREVLAAMKAGLVPTRAMNTHRATLDEFVDVLPQWMDPASGVIKAIVEV</sequence>
<reference evidence="4 5" key="1">
    <citation type="submission" date="2020-03" db="EMBL/GenBank/DDBJ databases">
        <title>Genome sequence of strain Massilia sp. TW-1.</title>
        <authorList>
            <person name="Chaudhary D.K."/>
        </authorList>
    </citation>
    <scope>NUCLEOTIDE SEQUENCE [LARGE SCALE GENOMIC DNA]</scope>
    <source>
        <strain evidence="4 5">TW-1</strain>
    </source>
</reference>
<feature type="domain" description="Alcohol dehydrogenase-like C-terminal" evidence="2">
    <location>
        <begin position="169"/>
        <end position="295"/>
    </location>
</feature>
<feature type="domain" description="Alcohol dehydrogenase-like N-terminal" evidence="3">
    <location>
        <begin position="23"/>
        <end position="130"/>
    </location>
</feature>
<dbReference type="SUPFAM" id="SSF51735">
    <property type="entry name" value="NAD(P)-binding Rossmann-fold domains"/>
    <property type="match status" value="1"/>
</dbReference>
<dbReference type="InterPro" id="IPR013154">
    <property type="entry name" value="ADH-like_N"/>
</dbReference>
<comment type="caution">
    <text evidence="4">The sequence shown here is derived from an EMBL/GenBank/DDBJ whole genome shotgun (WGS) entry which is preliminary data.</text>
</comment>
<dbReference type="InterPro" id="IPR011032">
    <property type="entry name" value="GroES-like_sf"/>
</dbReference>
<dbReference type="PANTHER" id="PTHR43401">
    <property type="entry name" value="L-THREONINE 3-DEHYDROGENASE"/>
    <property type="match status" value="1"/>
</dbReference>
<dbReference type="Proteomes" id="UP000716322">
    <property type="component" value="Unassembled WGS sequence"/>
</dbReference>
<evidence type="ECO:0000259" key="2">
    <source>
        <dbReference type="Pfam" id="PF00107"/>
    </source>
</evidence>
<protein>
    <submittedName>
        <fullName evidence="4">Zinc-binding alcohol dehydrogenase family protein</fullName>
    </submittedName>
</protein>
<proteinExistence type="predicted"/>
<dbReference type="Gene3D" id="3.40.50.720">
    <property type="entry name" value="NAD(P)-binding Rossmann-like Domain"/>
    <property type="match status" value="1"/>
</dbReference>
<dbReference type="EMBL" id="JAAQOM010000002">
    <property type="protein sequence ID" value="NIA52935.1"/>
    <property type="molecule type" value="Genomic_DNA"/>
</dbReference>
<accession>A0ABX0P7L5</accession>
<dbReference type="InterPro" id="IPR036291">
    <property type="entry name" value="NAD(P)-bd_dom_sf"/>
</dbReference>